<dbReference type="Proteomes" id="UP000182062">
    <property type="component" value="Unassembled WGS sequence"/>
</dbReference>
<dbReference type="InterPro" id="IPR011990">
    <property type="entry name" value="TPR-like_helical_dom_sf"/>
</dbReference>
<organism evidence="1 2">
    <name type="scientific">Rossellomorea aquimaris</name>
    <dbReference type="NCBI Taxonomy" id="189382"/>
    <lineage>
        <taxon>Bacteria</taxon>
        <taxon>Bacillati</taxon>
        <taxon>Bacillota</taxon>
        <taxon>Bacilli</taxon>
        <taxon>Bacillales</taxon>
        <taxon>Bacillaceae</taxon>
        <taxon>Rossellomorea</taxon>
    </lineage>
</organism>
<evidence type="ECO:0008006" key="3">
    <source>
        <dbReference type="Google" id="ProtNLM"/>
    </source>
</evidence>
<dbReference type="AlphaFoldDB" id="A0A1J6W4W4"/>
<sequence length="235" mass="27881">MTEVTPYYDKKIQCLACRHSYSTTKIRSRFVKVKGHESDFCPLYSSNEINPLLYNVTVCPRCGFSFTDEFSKYIVPVLKKDLEKKISRQWEPQDYGDIRTLEDAIKTYKLAAYCALIKKEKKIMVAGLYLRTAWLYRKLNQAEQERRFINLATHEYIESYLNDDFKGTAMSETKLLYLIAELLRRQDKVDEAVKYLSKVIEKQHLSTEPKIVEMARERWHEMRESYKDQKRNTPA</sequence>
<keyword evidence="2" id="KW-1185">Reference proteome</keyword>
<dbReference type="Pfam" id="PF09986">
    <property type="entry name" value="DUF2225"/>
    <property type="match status" value="1"/>
</dbReference>
<comment type="caution">
    <text evidence="1">The sequence shown here is derived from an EMBL/GenBank/DDBJ whole genome shotgun (WGS) entry which is preliminary data.</text>
</comment>
<dbReference type="OrthoDB" id="9780343at2"/>
<dbReference type="RefSeq" id="WP_071620460.1">
    <property type="nucleotide sequence ID" value="NZ_MINN01000150.1"/>
</dbReference>
<protein>
    <recommendedName>
        <fullName evidence="3">DUF2225 domain-containing protein</fullName>
    </recommendedName>
</protein>
<accession>A0A1J6W4W4</accession>
<dbReference type="EMBL" id="MINN01000150">
    <property type="protein sequence ID" value="OIU66912.1"/>
    <property type="molecule type" value="Genomic_DNA"/>
</dbReference>
<evidence type="ECO:0000313" key="1">
    <source>
        <dbReference type="EMBL" id="OIU66912.1"/>
    </source>
</evidence>
<evidence type="ECO:0000313" key="2">
    <source>
        <dbReference type="Proteomes" id="UP000182062"/>
    </source>
</evidence>
<gene>
    <name evidence="1" type="ORF">BHE18_13455</name>
</gene>
<dbReference type="InterPro" id="IPR018708">
    <property type="entry name" value="DUF2225"/>
</dbReference>
<reference evidence="1 2" key="1">
    <citation type="submission" date="2016-09" db="EMBL/GenBank/DDBJ databases">
        <title>Bacillus aquimaris SAMM genome sequence reveals colonization and biosurfactant production capacities.</title>
        <authorList>
            <person name="Waghmode S.R."/>
            <person name="Suryavanshi M.V."/>
        </authorList>
    </citation>
    <scope>NUCLEOTIDE SEQUENCE [LARGE SCALE GENOMIC DNA]</scope>
    <source>
        <strain evidence="1 2">SAMM</strain>
    </source>
</reference>
<name>A0A1J6W4W4_9BACI</name>
<dbReference type="SUPFAM" id="SSF48452">
    <property type="entry name" value="TPR-like"/>
    <property type="match status" value="1"/>
</dbReference>
<proteinExistence type="predicted"/>